<gene>
    <name evidence="4" type="ORF">DLJ74_07220</name>
</gene>
<sequence length="250" mass="28173">MKETIFITGGTGKVGFQLVQHFLNNGYKVLTTSRYEAKLTDMREKLKNTNHFYSLAVDIEADHALRTIDLFCEQNNLVINILINNARNRDYLQIVDGKTPRDQWLNEFNLNVVVPYEWSMHFAQKDPLVLRSVINISSIYGIVAPNVHLYEDFESESPINYGVSKAAQIHLTKELAVRMASKGIAVNCISFGGIKGRVDQAFAERYAKLTPSGDMLAEEDVIGAVDFFVSNKSKQITGHNLVIDGGWTIW</sequence>
<name>A0A317L371_9BACI</name>
<evidence type="ECO:0000256" key="1">
    <source>
        <dbReference type="ARBA" id="ARBA00006484"/>
    </source>
</evidence>
<protein>
    <recommendedName>
        <fullName evidence="6">Short-chain dehydrogenase</fullName>
    </recommendedName>
</protein>
<comment type="similarity">
    <text evidence="1">Belongs to the short-chain dehydrogenases/reductases (SDR) family.</text>
</comment>
<dbReference type="InterPro" id="IPR052178">
    <property type="entry name" value="Sec_Metab_Biosynth_SDR"/>
</dbReference>
<evidence type="ECO:0000256" key="3">
    <source>
        <dbReference type="ARBA" id="ARBA00023002"/>
    </source>
</evidence>
<dbReference type="GO" id="GO:0016491">
    <property type="term" value="F:oxidoreductase activity"/>
    <property type="evidence" value="ECO:0007669"/>
    <property type="project" value="UniProtKB-KW"/>
</dbReference>
<dbReference type="PRINTS" id="PR00081">
    <property type="entry name" value="GDHRDH"/>
</dbReference>
<evidence type="ECO:0000313" key="5">
    <source>
        <dbReference type="Proteomes" id="UP000245624"/>
    </source>
</evidence>
<dbReference type="SUPFAM" id="SSF51735">
    <property type="entry name" value="NAD(P)-binding Rossmann-fold domains"/>
    <property type="match status" value="1"/>
</dbReference>
<dbReference type="EMBL" id="QGTD01000008">
    <property type="protein sequence ID" value="PWU68239.1"/>
    <property type="molecule type" value="Genomic_DNA"/>
</dbReference>
<organism evidence="4 5">
    <name type="scientific">Gracilibacillus dipsosauri</name>
    <dbReference type="NCBI Taxonomy" id="178340"/>
    <lineage>
        <taxon>Bacteria</taxon>
        <taxon>Bacillati</taxon>
        <taxon>Bacillota</taxon>
        <taxon>Bacilli</taxon>
        <taxon>Bacillales</taxon>
        <taxon>Bacillaceae</taxon>
        <taxon>Gracilibacillus</taxon>
    </lineage>
</organism>
<dbReference type="RefSeq" id="WP_109983963.1">
    <property type="nucleotide sequence ID" value="NZ_JAJUIE010000009.1"/>
</dbReference>
<keyword evidence="5" id="KW-1185">Reference proteome</keyword>
<comment type="caution">
    <text evidence="4">The sequence shown here is derived from an EMBL/GenBank/DDBJ whole genome shotgun (WGS) entry which is preliminary data.</text>
</comment>
<evidence type="ECO:0000256" key="2">
    <source>
        <dbReference type="ARBA" id="ARBA00022857"/>
    </source>
</evidence>
<reference evidence="4 5" key="1">
    <citation type="submission" date="2018-05" db="EMBL/GenBank/DDBJ databases">
        <title>Genomic analysis of Gracilibacillus dipsosauri DD1 reveals novel features of a salt-tolerant amylase.</title>
        <authorList>
            <person name="Deutch C.E."/>
            <person name="Yang S."/>
        </authorList>
    </citation>
    <scope>NUCLEOTIDE SEQUENCE [LARGE SCALE GENOMIC DNA]</scope>
    <source>
        <strain evidence="4 5">DD1</strain>
    </source>
</reference>
<dbReference type="PANTHER" id="PTHR43618:SF8">
    <property type="entry name" value="7ALPHA-HYDROXYSTEROID DEHYDROGENASE"/>
    <property type="match status" value="1"/>
</dbReference>
<dbReference type="Pfam" id="PF13561">
    <property type="entry name" value="adh_short_C2"/>
    <property type="match status" value="1"/>
</dbReference>
<dbReference type="InterPro" id="IPR002347">
    <property type="entry name" value="SDR_fam"/>
</dbReference>
<dbReference type="AlphaFoldDB" id="A0A317L371"/>
<proteinExistence type="inferred from homology"/>
<dbReference type="OrthoDB" id="9803333at2"/>
<dbReference type="PRINTS" id="PR00080">
    <property type="entry name" value="SDRFAMILY"/>
</dbReference>
<dbReference type="Gene3D" id="3.40.50.720">
    <property type="entry name" value="NAD(P)-binding Rossmann-like Domain"/>
    <property type="match status" value="1"/>
</dbReference>
<evidence type="ECO:0000313" key="4">
    <source>
        <dbReference type="EMBL" id="PWU68239.1"/>
    </source>
</evidence>
<dbReference type="InterPro" id="IPR036291">
    <property type="entry name" value="NAD(P)-bd_dom_sf"/>
</dbReference>
<dbReference type="Proteomes" id="UP000245624">
    <property type="component" value="Unassembled WGS sequence"/>
</dbReference>
<keyword evidence="2" id="KW-0521">NADP</keyword>
<dbReference type="PANTHER" id="PTHR43618">
    <property type="entry name" value="7-ALPHA-HYDROXYSTEROID DEHYDROGENASE"/>
    <property type="match status" value="1"/>
</dbReference>
<evidence type="ECO:0008006" key="6">
    <source>
        <dbReference type="Google" id="ProtNLM"/>
    </source>
</evidence>
<keyword evidence="3" id="KW-0560">Oxidoreductase</keyword>
<accession>A0A317L371</accession>